<feature type="transmembrane region" description="Helical" evidence="2">
    <location>
        <begin position="194"/>
        <end position="210"/>
    </location>
</feature>
<feature type="transmembrane region" description="Helical" evidence="2">
    <location>
        <begin position="108"/>
        <end position="131"/>
    </location>
</feature>
<feature type="transmembrane region" description="Helical" evidence="2">
    <location>
        <begin position="298"/>
        <end position="319"/>
    </location>
</feature>
<feature type="transmembrane region" description="Helical" evidence="2">
    <location>
        <begin position="331"/>
        <end position="350"/>
    </location>
</feature>
<name>A0A7W3R8G0_9ACTN</name>
<keyword evidence="2" id="KW-1133">Transmembrane helix</keyword>
<comment type="caution">
    <text evidence="3">The sequence shown here is derived from an EMBL/GenBank/DDBJ whole genome shotgun (WGS) entry which is preliminary data.</text>
</comment>
<protein>
    <recommendedName>
        <fullName evidence="5">Glycosyltransferase RgtA/B/C/D-like domain-containing protein</fullName>
    </recommendedName>
</protein>
<keyword evidence="4" id="KW-1185">Reference proteome</keyword>
<evidence type="ECO:0008006" key="5">
    <source>
        <dbReference type="Google" id="ProtNLM"/>
    </source>
</evidence>
<evidence type="ECO:0000313" key="3">
    <source>
        <dbReference type="EMBL" id="MBA9003524.1"/>
    </source>
</evidence>
<feature type="region of interest" description="Disordered" evidence="1">
    <location>
        <begin position="1"/>
        <end position="27"/>
    </location>
</feature>
<feature type="transmembrane region" description="Helical" evidence="2">
    <location>
        <begin position="140"/>
        <end position="159"/>
    </location>
</feature>
<reference evidence="3 4" key="1">
    <citation type="submission" date="2020-08" db="EMBL/GenBank/DDBJ databases">
        <title>Sequencing the genomes of 1000 actinobacteria strains.</title>
        <authorList>
            <person name="Klenk H.-P."/>
        </authorList>
    </citation>
    <scope>NUCLEOTIDE SEQUENCE [LARGE SCALE GENOMIC DNA]</scope>
    <source>
        <strain evidence="3 4">DSM 45823</strain>
    </source>
</reference>
<feature type="transmembrane region" description="Helical" evidence="2">
    <location>
        <begin position="466"/>
        <end position="485"/>
    </location>
</feature>
<sequence length="593" mass="62812">MRAGSLSPTPRTAAAAARGDGASPEPAPARRWWPWLLVGWLVQAGIRIALAAGQTVPVANPDETGYLFAARLLTGGPEADISYSTPYRGGYPLLILPAFWLADDPVTVYRTALVINALVGALLLVAAFGLLRRLGLARPWAYGVAHAAALLPAAVFYTQYALTDAILPVVLLGWLLLLHSWLAADADSAGPARTALYGAGASLLAAYAYTMHSRGTVVVTVHVALLLVAAVARWRPWWSAGIGVAVTGAVALAGSLLNGWIWPRLYPRGSYDMGSMLVDRLTTLDGYGWTIPVGLGQIWYLIVGTWGLAGIGLAAVLAAAVRRGVPPQVRALACAVLVVLAGIAFATAAALPDEQRIANHAYGRYLACLAPTLFAIGVAVLLTAARRTVLAAAAAVTAVTVAIAALIEWRAGGRFAGYVHFPFDFPETGFLTWTWDGFRLWAATLAGLALLALAVAAAAGGRRGAVLLVGGLLAVDLVASTATALNISRPFVREMTAAADLSGLVDPAAPRPRVAIDGTIEWKIWIIQQYQVSWGEVTWFDGRRGRPPADADLVLFRWEKGVPAERTWPGAPTGWRVVGSRRTVEGDWVAWRR</sequence>
<dbReference type="Proteomes" id="UP000539313">
    <property type="component" value="Unassembled WGS sequence"/>
</dbReference>
<evidence type="ECO:0000256" key="1">
    <source>
        <dbReference type="SAM" id="MobiDB-lite"/>
    </source>
</evidence>
<keyword evidence="2" id="KW-0812">Transmembrane</keyword>
<evidence type="ECO:0000313" key="4">
    <source>
        <dbReference type="Proteomes" id="UP000539313"/>
    </source>
</evidence>
<proteinExistence type="predicted"/>
<gene>
    <name evidence="3" type="ORF">HNR21_002406</name>
</gene>
<organism evidence="3 4">
    <name type="scientific">Thermomonospora cellulosilytica</name>
    <dbReference type="NCBI Taxonomy" id="1411118"/>
    <lineage>
        <taxon>Bacteria</taxon>
        <taxon>Bacillati</taxon>
        <taxon>Actinomycetota</taxon>
        <taxon>Actinomycetes</taxon>
        <taxon>Streptosporangiales</taxon>
        <taxon>Thermomonosporaceae</taxon>
        <taxon>Thermomonospora</taxon>
    </lineage>
</organism>
<feature type="transmembrane region" description="Helical" evidence="2">
    <location>
        <begin position="440"/>
        <end position="459"/>
    </location>
</feature>
<feature type="compositionally biased region" description="Low complexity" evidence="1">
    <location>
        <begin position="7"/>
        <end position="27"/>
    </location>
</feature>
<evidence type="ECO:0000256" key="2">
    <source>
        <dbReference type="SAM" id="Phobius"/>
    </source>
</evidence>
<feature type="transmembrane region" description="Helical" evidence="2">
    <location>
        <begin position="216"/>
        <end position="234"/>
    </location>
</feature>
<dbReference type="EMBL" id="JACJII010000001">
    <property type="protein sequence ID" value="MBA9003524.1"/>
    <property type="molecule type" value="Genomic_DNA"/>
</dbReference>
<feature type="transmembrane region" description="Helical" evidence="2">
    <location>
        <begin position="241"/>
        <end position="262"/>
    </location>
</feature>
<keyword evidence="2" id="KW-0472">Membrane</keyword>
<feature type="transmembrane region" description="Helical" evidence="2">
    <location>
        <begin position="362"/>
        <end position="382"/>
    </location>
</feature>
<feature type="transmembrane region" description="Helical" evidence="2">
    <location>
        <begin position="165"/>
        <end position="182"/>
    </location>
</feature>
<accession>A0A7W3R8G0</accession>
<dbReference type="AlphaFoldDB" id="A0A7W3R8G0"/>
<dbReference type="RefSeq" id="WP_182705250.1">
    <property type="nucleotide sequence ID" value="NZ_JACJII010000001.1"/>
</dbReference>
<feature type="transmembrane region" description="Helical" evidence="2">
    <location>
        <begin position="389"/>
        <end position="407"/>
    </location>
</feature>